<dbReference type="RefSeq" id="WP_171218909.1">
    <property type="nucleotide sequence ID" value="NZ_JABEPP010000003.1"/>
</dbReference>
<proteinExistence type="predicted"/>
<dbReference type="EMBL" id="JABEPP010000003">
    <property type="protein sequence ID" value="NNM73464.1"/>
    <property type="molecule type" value="Genomic_DNA"/>
</dbReference>
<gene>
    <name evidence="1" type="ORF">HJG44_13835</name>
</gene>
<name>A0A849I6W1_9HYPH</name>
<comment type="caution">
    <text evidence="1">The sequence shown here is derived from an EMBL/GenBank/DDBJ whole genome shotgun (WGS) entry which is preliminary data.</text>
</comment>
<accession>A0A849I6W1</accession>
<dbReference type="AlphaFoldDB" id="A0A849I6W1"/>
<evidence type="ECO:0000313" key="1">
    <source>
        <dbReference type="EMBL" id="NNM73464.1"/>
    </source>
</evidence>
<keyword evidence="2" id="KW-1185">Reference proteome</keyword>
<protein>
    <submittedName>
        <fullName evidence="1">Uncharacterized protein</fullName>
    </submittedName>
</protein>
<organism evidence="1 2">
    <name type="scientific">Enterovirga aerilata</name>
    <dbReference type="NCBI Taxonomy" id="2730920"/>
    <lineage>
        <taxon>Bacteria</taxon>
        <taxon>Pseudomonadati</taxon>
        <taxon>Pseudomonadota</taxon>
        <taxon>Alphaproteobacteria</taxon>
        <taxon>Hyphomicrobiales</taxon>
        <taxon>Methylobacteriaceae</taxon>
        <taxon>Enterovirga</taxon>
    </lineage>
</organism>
<reference evidence="1 2" key="1">
    <citation type="submission" date="2020-04" db="EMBL/GenBank/DDBJ databases">
        <title>Enterovirga sp. isolate from soil.</title>
        <authorList>
            <person name="Chea S."/>
            <person name="Kim D.-U."/>
        </authorList>
    </citation>
    <scope>NUCLEOTIDE SEQUENCE [LARGE SCALE GENOMIC DNA]</scope>
    <source>
        <strain evidence="1 2">DB1703</strain>
    </source>
</reference>
<evidence type="ECO:0000313" key="2">
    <source>
        <dbReference type="Proteomes" id="UP000564885"/>
    </source>
</evidence>
<dbReference type="Proteomes" id="UP000564885">
    <property type="component" value="Unassembled WGS sequence"/>
</dbReference>
<sequence length="88" mass="9894">MRTYEWDAPAKLFFWPAGDGWDEEAVYPTLHDALQAASEGASEAAWIVTRNGDIISPRLIAHLREEIEEAARRRPAPSRSLFGWARAA</sequence>